<protein>
    <recommendedName>
        <fullName evidence="4">DUF2752 domain-containing protein</fullName>
    </recommendedName>
</protein>
<dbReference type="STRING" id="561061.SAMN05660862_2587"/>
<dbReference type="AlphaFoldDB" id="A0A1X7K553"/>
<feature type="transmembrane region" description="Helical" evidence="1">
    <location>
        <begin position="65"/>
        <end position="83"/>
    </location>
</feature>
<keyword evidence="1" id="KW-0472">Membrane</keyword>
<reference evidence="2 3" key="1">
    <citation type="submission" date="2017-04" db="EMBL/GenBank/DDBJ databases">
        <authorList>
            <person name="Afonso C.L."/>
            <person name="Miller P.J."/>
            <person name="Scott M.A."/>
            <person name="Spackman E."/>
            <person name="Goraichik I."/>
            <person name="Dimitrov K.M."/>
            <person name="Suarez D.L."/>
            <person name="Swayne D.E."/>
        </authorList>
    </citation>
    <scope>NUCLEOTIDE SEQUENCE [LARGE SCALE GENOMIC DNA]</scope>
    <source>
        <strain evidence="2 3">DSM 22418</strain>
    </source>
</reference>
<organism evidence="2 3">
    <name type="scientific">Sphingobacterium psychroaquaticum</name>
    <dbReference type="NCBI Taxonomy" id="561061"/>
    <lineage>
        <taxon>Bacteria</taxon>
        <taxon>Pseudomonadati</taxon>
        <taxon>Bacteroidota</taxon>
        <taxon>Sphingobacteriia</taxon>
        <taxon>Sphingobacteriales</taxon>
        <taxon>Sphingobacteriaceae</taxon>
        <taxon>Sphingobacterium</taxon>
    </lineage>
</organism>
<dbReference type="Pfam" id="PF10825">
    <property type="entry name" value="DUF2752"/>
    <property type="match status" value="1"/>
</dbReference>
<evidence type="ECO:0008006" key="4">
    <source>
        <dbReference type="Google" id="ProtNLM"/>
    </source>
</evidence>
<feature type="transmembrane region" description="Helical" evidence="1">
    <location>
        <begin position="95"/>
        <end position="116"/>
    </location>
</feature>
<evidence type="ECO:0000313" key="2">
    <source>
        <dbReference type="EMBL" id="SMG36112.1"/>
    </source>
</evidence>
<proteinExistence type="predicted"/>
<accession>A0A1X7K553</accession>
<name>A0A1X7K553_9SPHI</name>
<keyword evidence="1" id="KW-0812">Transmembrane</keyword>
<keyword evidence="1" id="KW-1133">Transmembrane helix</keyword>
<sequence length="120" mass="13647">MVGGLTMLFLGFAYIYKQYDPETSAWFPKCPMKSLTGLDCPGCGSQRALHQLLNGHLKEAFQQNALLIPFIPYLTLGYGYRFIKNPNARILKWRKILFGESAIKVLIVVILLYSIYRNVG</sequence>
<evidence type="ECO:0000313" key="3">
    <source>
        <dbReference type="Proteomes" id="UP000192980"/>
    </source>
</evidence>
<dbReference type="EMBL" id="FXAU01000004">
    <property type="protein sequence ID" value="SMG36112.1"/>
    <property type="molecule type" value="Genomic_DNA"/>
</dbReference>
<keyword evidence="3" id="KW-1185">Reference proteome</keyword>
<evidence type="ECO:0000256" key="1">
    <source>
        <dbReference type="SAM" id="Phobius"/>
    </source>
</evidence>
<dbReference type="InterPro" id="IPR021215">
    <property type="entry name" value="DUF2752"/>
</dbReference>
<gene>
    <name evidence="2" type="ORF">SAMN05660862_2587</name>
</gene>
<dbReference type="Proteomes" id="UP000192980">
    <property type="component" value="Unassembled WGS sequence"/>
</dbReference>